<keyword evidence="1" id="KW-1133">Transmembrane helix</keyword>
<proteinExistence type="predicted"/>
<organism evidence="2 3">
    <name type="scientific">Spirosoma pollinicola</name>
    <dbReference type="NCBI Taxonomy" id="2057025"/>
    <lineage>
        <taxon>Bacteria</taxon>
        <taxon>Pseudomonadati</taxon>
        <taxon>Bacteroidota</taxon>
        <taxon>Cytophagia</taxon>
        <taxon>Cytophagales</taxon>
        <taxon>Cytophagaceae</taxon>
        <taxon>Spirosoma</taxon>
    </lineage>
</organism>
<evidence type="ECO:0000256" key="1">
    <source>
        <dbReference type="SAM" id="Phobius"/>
    </source>
</evidence>
<feature type="transmembrane region" description="Helical" evidence="1">
    <location>
        <begin position="166"/>
        <end position="186"/>
    </location>
</feature>
<feature type="transmembrane region" description="Helical" evidence="1">
    <location>
        <begin position="49"/>
        <end position="69"/>
    </location>
</feature>
<evidence type="ECO:0000313" key="3">
    <source>
        <dbReference type="Proteomes" id="UP000232883"/>
    </source>
</evidence>
<feature type="transmembrane region" description="Helical" evidence="1">
    <location>
        <begin position="316"/>
        <end position="333"/>
    </location>
</feature>
<dbReference type="AlphaFoldDB" id="A0A2K8Z523"/>
<name>A0A2K8Z523_9BACT</name>
<reference evidence="2 3" key="1">
    <citation type="submission" date="2017-11" db="EMBL/GenBank/DDBJ databases">
        <title>Taxonomic description and genome sequences of Spirosoma HA7 sp. nov., isolated from pollen microhabitat of Corylus avellana.</title>
        <authorList>
            <person name="Ambika Manirajan B."/>
            <person name="Suarez C."/>
            <person name="Ratering S."/>
            <person name="Geissler-Plaum R."/>
            <person name="Cardinale M."/>
            <person name="Sylvia S."/>
        </authorList>
    </citation>
    <scope>NUCLEOTIDE SEQUENCE [LARGE SCALE GENOMIC DNA]</scope>
    <source>
        <strain evidence="2 3">HA7</strain>
    </source>
</reference>
<keyword evidence="3" id="KW-1185">Reference proteome</keyword>
<feature type="transmembrane region" description="Helical" evidence="1">
    <location>
        <begin position="20"/>
        <end position="43"/>
    </location>
</feature>
<dbReference type="KEGG" id="spir:CWM47_25790"/>
<dbReference type="Proteomes" id="UP000232883">
    <property type="component" value="Chromosome"/>
</dbReference>
<dbReference type="OrthoDB" id="933853at2"/>
<keyword evidence="1" id="KW-0472">Membrane</keyword>
<dbReference type="EMBL" id="CP025096">
    <property type="protein sequence ID" value="AUD04960.1"/>
    <property type="molecule type" value="Genomic_DNA"/>
</dbReference>
<dbReference type="RefSeq" id="WP_100991289.1">
    <property type="nucleotide sequence ID" value="NZ_CP025096.1"/>
</dbReference>
<sequence length="342" mass="39276">MVIHQDASFRISSKSQWLHWLILSLLFISTIFIPFLVATAGQLYPDLNIVLTFSSATGFIWLMIVFEFGRHTVFVRLERDPFVVKKFLQRPERFPYSTITAHNEHMEVGKNGSFQVLTVYMTDSYFIVKSSDFQAYEQLRDHLCQYGEPVPFVKVVTLSERNRIRWLTGGLALLSIGNIVFGYVAYEPIDKNPAQLVSVIDTITQVRENRNKGKLTGVTISLHAFPDFSFLVSRKNYDVRLDGLKSAIASERPVQLLIRASDFRKKLARTEALTIGDKYINYKQILVFGVEQGNTVHLQTPEPVYETTYTNPTQRAFLFGILLLFCWTGWVYIDRHKVIGAN</sequence>
<protein>
    <submittedName>
        <fullName evidence="2">Uncharacterized protein</fullName>
    </submittedName>
</protein>
<accession>A0A2K8Z523</accession>
<evidence type="ECO:0000313" key="2">
    <source>
        <dbReference type="EMBL" id="AUD04960.1"/>
    </source>
</evidence>
<gene>
    <name evidence="2" type="ORF">CWM47_25790</name>
</gene>
<keyword evidence="1" id="KW-0812">Transmembrane</keyword>